<organism evidence="1 2">
    <name type="scientific">Panicum miliaceum</name>
    <name type="common">Proso millet</name>
    <name type="synonym">Broomcorn millet</name>
    <dbReference type="NCBI Taxonomy" id="4540"/>
    <lineage>
        <taxon>Eukaryota</taxon>
        <taxon>Viridiplantae</taxon>
        <taxon>Streptophyta</taxon>
        <taxon>Embryophyta</taxon>
        <taxon>Tracheophyta</taxon>
        <taxon>Spermatophyta</taxon>
        <taxon>Magnoliopsida</taxon>
        <taxon>Liliopsida</taxon>
        <taxon>Poales</taxon>
        <taxon>Poaceae</taxon>
        <taxon>PACMAD clade</taxon>
        <taxon>Panicoideae</taxon>
        <taxon>Panicodae</taxon>
        <taxon>Paniceae</taxon>
        <taxon>Panicinae</taxon>
        <taxon>Panicum</taxon>
        <taxon>Panicum sect. Panicum</taxon>
    </lineage>
</organism>
<evidence type="ECO:0000313" key="2">
    <source>
        <dbReference type="Proteomes" id="UP000275267"/>
    </source>
</evidence>
<accession>A0A3L6PI61</accession>
<keyword evidence="2" id="KW-1185">Reference proteome</keyword>
<sequence>MSYIEMNKISLPEIEGHLADYMFVEGGVQLHWLFPKMDMDDGLVLLYDDNACCKIAKHITDGVVDDVYIEEVVVEEEPKEKEESVWELVMFEADDEADEEFEGVDGQAEEMDVDVPASMPVDVVTTPKKHVDKDLLSFR</sequence>
<comment type="caution">
    <text evidence="1">The sequence shown here is derived from an EMBL/GenBank/DDBJ whole genome shotgun (WGS) entry which is preliminary data.</text>
</comment>
<name>A0A3L6PI61_PANMI</name>
<dbReference type="EMBL" id="PQIB02000017">
    <property type="protein sequence ID" value="RLM58467.1"/>
    <property type="molecule type" value="Genomic_DNA"/>
</dbReference>
<proteinExistence type="predicted"/>
<protein>
    <submittedName>
        <fullName evidence="1">Uncharacterized protein</fullName>
    </submittedName>
</protein>
<reference evidence="2" key="1">
    <citation type="journal article" date="2019" name="Nat. Commun.">
        <title>The genome of broomcorn millet.</title>
        <authorList>
            <person name="Zou C."/>
            <person name="Miki D."/>
            <person name="Li D."/>
            <person name="Tang Q."/>
            <person name="Xiao L."/>
            <person name="Rajput S."/>
            <person name="Deng P."/>
            <person name="Jia W."/>
            <person name="Huang R."/>
            <person name="Zhang M."/>
            <person name="Sun Y."/>
            <person name="Hu J."/>
            <person name="Fu X."/>
            <person name="Schnable P.S."/>
            <person name="Li F."/>
            <person name="Zhang H."/>
            <person name="Feng B."/>
            <person name="Zhu X."/>
            <person name="Liu R."/>
            <person name="Schnable J.C."/>
            <person name="Zhu J.-K."/>
            <person name="Zhang H."/>
        </authorList>
    </citation>
    <scope>NUCLEOTIDE SEQUENCE [LARGE SCALE GENOMIC DNA]</scope>
</reference>
<evidence type="ECO:0000313" key="1">
    <source>
        <dbReference type="EMBL" id="RLM58467.1"/>
    </source>
</evidence>
<gene>
    <name evidence="1" type="ORF">C2845_PM18G04180</name>
</gene>
<dbReference type="AlphaFoldDB" id="A0A3L6PI61"/>
<dbReference type="OrthoDB" id="691381at2759"/>
<dbReference type="Proteomes" id="UP000275267">
    <property type="component" value="Unassembled WGS sequence"/>
</dbReference>